<accession>D3AB61</accession>
<comment type="caution">
    <text evidence="1">The sequence shown here is derived from an EMBL/GenBank/DDBJ whole genome shotgun (WGS) entry which is preliminary data.</text>
</comment>
<proteinExistence type="predicted"/>
<dbReference type="GO" id="GO:0030313">
    <property type="term" value="C:cell envelope"/>
    <property type="evidence" value="ECO:0007669"/>
    <property type="project" value="UniProtKB-SubCell"/>
</dbReference>
<dbReference type="AlphaFoldDB" id="D3AB61"/>
<dbReference type="Proteomes" id="UP000004968">
    <property type="component" value="Unassembled WGS sequence"/>
</dbReference>
<evidence type="ECO:0008006" key="3">
    <source>
        <dbReference type="Google" id="ProtNLM"/>
    </source>
</evidence>
<evidence type="ECO:0000313" key="2">
    <source>
        <dbReference type="Proteomes" id="UP000004968"/>
    </source>
</evidence>
<organism evidence="1 2">
    <name type="scientific">Hungatella hathewayi DSM 13479</name>
    <dbReference type="NCBI Taxonomy" id="566550"/>
    <lineage>
        <taxon>Bacteria</taxon>
        <taxon>Bacillati</taxon>
        <taxon>Bacillota</taxon>
        <taxon>Clostridia</taxon>
        <taxon>Lachnospirales</taxon>
        <taxon>Lachnospiraceae</taxon>
        <taxon>Hungatella</taxon>
    </lineage>
</organism>
<dbReference type="Gene3D" id="2.60.40.4270">
    <property type="entry name" value="Listeria-Bacteroides repeat domain"/>
    <property type="match status" value="1"/>
</dbReference>
<protein>
    <recommendedName>
        <fullName evidence="3">Repeat protein</fullName>
    </recommendedName>
</protein>
<gene>
    <name evidence="1" type="ORF">CLOSTHATH_00832</name>
</gene>
<name>D3AB61_9FIRM</name>
<reference evidence="1 2" key="1">
    <citation type="submission" date="2010-01" db="EMBL/GenBank/DDBJ databases">
        <authorList>
            <person name="Weinstock G."/>
            <person name="Sodergren E."/>
            <person name="Clifton S."/>
            <person name="Fulton L."/>
            <person name="Fulton B."/>
            <person name="Courtney L."/>
            <person name="Fronick C."/>
            <person name="Harrison M."/>
            <person name="Strong C."/>
            <person name="Farmer C."/>
            <person name="Delahaunty K."/>
            <person name="Markovic C."/>
            <person name="Hall O."/>
            <person name="Minx P."/>
            <person name="Tomlinson C."/>
            <person name="Mitreva M."/>
            <person name="Nelson J."/>
            <person name="Hou S."/>
            <person name="Wollam A."/>
            <person name="Pepin K.H."/>
            <person name="Johnson M."/>
            <person name="Bhonagiri V."/>
            <person name="Nash W.E."/>
            <person name="Warren W."/>
            <person name="Chinwalla A."/>
            <person name="Mardis E.R."/>
            <person name="Wilson R.K."/>
        </authorList>
    </citation>
    <scope>NUCLEOTIDE SEQUENCE [LARGE SCALE GENOMIC DNA]</scope>
    <source>
        <strain evidence="1 2">DSM 13479</strain>
    </source>
</reference>
<dbReference type="RefSeq" id="WP_006771391.1">
    <property type="nucleotide sequence ID" value="NZ_GG667614.1"/>
</dbReference>
<dbReference type="InterPro" id="IPR042229">
    <property type="entry name" value="Listeria/Bacterioides_rpt_sf"/>
</dbReference>
<feature type="non-terminal residue" evidence="1">
    <location>
        <position position="224"/>
    </location>
</feature>
<dbReference type="HOGENOM" id="CLU_1237326_0_0_9"/>
<dbReference type="EMBL" id="ACIO01000061">
    <property type="protein sequence ID" value="EFD00947.1"/>
    <property type="molecule type" value="Genomic_DNA"/>
</dbReference>
<evidence type="ECO:0000313" key="1">
    <source>
        <dbReference type="EMBL" id="EFD00947.1"/>
    </source>
</evidence>
<sequence length="224" mass="25377">MSKGEATIKRGSQETFKVIVTDDTTAYFYIWRPDSSIDQEYTVTWEYSNTGTVINLPNPKNVAGNTKFDVSNIKLFPKSYPVITKAGKSYVYDEDGGEGTYTVNWSYIIRSDGYNIGTDAYKIGPCYHVDGYAVLVEETNCTVSFDVQEVGDENFRPVESYPIIIKKNTNIKDLNVPVVADKTVDGDQYKFDGWYKDKECTVKASFTEGRITENTTFYGRYVQV</sequence>